<dbReference type="RefSeq" id="WP_111955366.1">
    <property type="nucleotide sequence ID" value="NZ_CP036313.1"/>
</dbReference>
<keyword evidence="3" id="KW-0813">Transport</keyword>
<dbReference type="Proteomes" id="UP000248798">
    <property type="component" value="Unassembled WGS sequence"/>
</dbReference>
<sequence>MDIISTIIPIFIIIFLGIFARHKGFLSQDFLHQANRLVYYIAIPAMIFSAIAKSSLKTQFHPGVILITLTTVCLIVPVAWLTARLVNIAPSSKGSFIHSAFHGNLGYIGLAVAFYYLGHAGFVKAAIIAGFVMILQNVMAVAVLQFYSRAAGSSSSTNLTSTLGSAMTNPVILSALAGIVYSLLGMPLPVILDRSLTILKGMALPMALLVIGASLSFEKIRLVFSSVAMASVLKLLVMPAMGFVLFTLFGISASDFIPGLIILAAPTATLVFIMAEQIGGDPDLGVAAISISTLVSGLTYGIWLSVG</sequence>
<feature type="transmembrane region" description="Helical" evidence="8">
    <location>
        <begin position="37"/>
        <end position="56"/>
    </location>
</feature>
<keyword evidence="12" id="KW-1185">Reference proteome</keyword>
<gene>
    <name evidence="10" type="ORF">DO021_07730</name>
    <name evidence="9" type="ORF">EYB58_02465</name>
</gene>
<dbReference type="InterPro" id="IPR004776">
    <property type="entry name" value="Mem_transp_PIN-like"/>
</dbReference>
<reference evidence="10 11" key="1">
    <citation type="submission" date="2018-06" db="EMBL/GenBank/DDBJ databases">
        <title>Complete Genome Sequence of Desulfobacter hydrogenophilus (DSM3380).</title>
        <authorList>
            <person name="Marietou A."/>
            <person name="Schreiber L."/>
            <person name="Marshall I."/>
            <person name="Jorgensen B."/>
        </authorList>
    </citation>
    <scope>NUCLEOTIDE SEQUENCE [LARGE SCALE GENOMIC DNA]</scope>
    <source>
        <strain evidence="10 11">DSM 3380</strain>
    </source>
</reference>
<protein>
    <submittedName>
        <fullName evidence="10">AEC family transporter</fullName>
    </submittedName>
</protein>
<feature type="transmembrane region" description="Helical" evidence="8">
    <location>
        <begin position="95"/>
        <end position="118"/>
    </location>
</feature>
<dbReference type="GO" id="GO:0005886">
    <property type="term" value="C:plasma membrane"/>
    <property type="evidence" value="ECO:0007669"/>
    <property type="project" value="UniProtKB-SubCell"/>
</dbReference>
<evidence type="ECO:0000313" key="11">
    <source>
        <dbReference type="Proteomes" id="UP000248798"/>
    </source>
</evidence>
<reference evidence="9 12" key="2">
    <citation type="submission" date="2019-02" db="EMBL/GenBank/DDBJ databases">
        <title>Complete genome sequence of Desulfobacter hydrogenophilus AcRS1.</title>
        <authorList>
            <person name="Marietou A."/>
            <person name="Lund M.B."/>
            <person name="Marshall I.P.G."/>
            <person name="Schreiber L."/>
            <person name="Jorgensen B."/>
        </authorList>
    </citation>
    <scope>NUCLEOTIDE SEQUENCE [LARGE SCALE GENOMIC DNA]</scope>
    <source>
        <strain evidence="9 12">AcRS1</strain>
    </source>
</reference>
<evidence type="ECO:0000256" key="1">
    <source>
        <dbReference type="ARBA" id="ARBA00004651"/>
    </source>
</evidence>
<keyword evidence="4" id="KW-1003">Cell membrane</keyword>
<evidence type="ECO:0000313" key="12">
    <source>
        <dbReference type="Proteomes" id="UP000293902"/>
    </source>
</evidence>
<comment type="similarity">
    <text evidence="2">Belongs to the auxin efflux carrier (TC 2.A.69) family.</text>
</comment>
<feature type="transmembrane region" description="Helical" evidence="8">
    <location>
        <begin position="256"/>
        <end position="275"/>
    </location>
</feature>
<dbReference type="Proteomes" id="UP000293902">
    <property type="component" value="Chromosome"/>
</dbReference>
<organism evidence="10 11">
    <name type="scientific">Desulfobacter hydrogenophilus</name>
    <dbReference type="NCBI Taxonomy" id="2291"/>
    <lineage>
        <taxon>Bacteria</taxon>
        <taxon>Pseudomonadati</taxon>
        <taxon>Thermodesulfobacteriota</taxon>
        <taxon>Desulfobacteria</taxon>
        <taxon>Desulfobacterales</taxon>
        <taxon>Desulfobacteraceae</taxon>
        <taxon>Desulfobacter</taxon>
    </lineage>
</organism>
<dbReference type="EMBL" id="QLNI01000013">
    <property type="protein sequence ID" value="RAM02530.1"/>
    <property type="molecule type" value="Genomic_DNA"/>
</dbReference>
<feature type="transmembrane region" description="Helical" evidence="8">
    <location>
        <begin position="223"/>
        <end position="249"/>
    </location>
</feature>
<dbReference type="EMBL" id="CP036313">
    <property type="protein sequence ID" value="QBH11887.1"/>
    <property type="molecule type" value="Genomic_DNA"/>
</dbReference>
<feature type="transmembrane region" description="Helical" evidence="8">
    <location>
        <begin position="198"/>
        <end position="217"/>
    </location>
</feature>
<feature type="transmembrane region" description="Helical" evidence="8">
    <location>
        <begin position="63"/>
        <end position="83"/>
    </location>
</feature>
<dbReference type="OrthoDB" id="9805563at2"/>
<dbReference type="InterPro" id="IPR038770">
    <property type="entry name" value="Na+/solute_symporter_sf"/>
</dbReference>
<feature type="transmembrane region" description="Helical" evidence="8">
    <location>
        <begin position="287"/>
        <end position="306"/>
    </location>
</feature>
<keyword evidence="7 8" id="KW-0472">Membrane</keyword>
<keyword evidence="6 8" id="KW-1133">Transmembrane helix</keyword>
<evidence type="ECO:0000256" key="6">
    <source>
        <dbReference type="ARBA" id="ARBA00022989"/>
    </source>
</evidence>
<evidence type="ECO:0000313" key="10">
    <source>
        <dbReference type="EMBL" id="RAM02530.1"/>
    </source>
</evidence>
<dbReference type="Pfam" id="PF03547">
    <property type="entry name" value="Mem_trans"/>
    <property type="match status" value="1"/>
</dbReference>
<proteinExistence type="inferred from homology"/>
<evidence type="ECO:0000256" key="2">
    <source>
        <dbReference type="ARBA" id="ARBA00010145"/>
    </source>
</evidence>
<feature type="transmembrane region" description="Helical" evidence="8">
    <location>
        <begin position="125"/>
        <end position="147"/>
    </location>
</feature>
<name>A0A328FFC4_9BACT</name>
<accession>A0A328FFC4</accession>
<evidence type="ECO:0000256" key="5">
    <source>
        <dbReference type="ARBA" id="ARBA00022692"/>
    </source>
</evidence>
<keyword evidence="5 8" id="KW-0812">Transmembrane</keyword>
<dbReference type="PANTHER" id="PTHR36838">
    <property type="entry name" value="AUXIN EFFLUX CARRIER FAMILY PROTEIN"/>
    <property type="match status" value="1"/>
</dbReference>
<comment type="subcellular location">
    <subcellularLocation>
        <location evidence="1">Cell membrane</location>
        <topology evidence="1">Multi-pass membrane protein</topology>
    </subcellularLocation>
</comment>
<feature type="transmembrane region" description="Helical" evidence="8">
    <location>
        <begin position="167"/>
        <end position="186"/>
    </location>
</feature>
<dbReference type="Gene3D" id="1.20.1530.20">
    <property type="match status" value="1"/>
</dbReference>
<evidence type="ECO:0000256" key="3">
    <source>
        <dbReference type="ARBA" id="ARBA00022448"/>
    </source>
</evidence>
<dbReference type="AlphaFoldDB" id="A0A328FFC4"/>
<feature type="transmembrane region" description="Helical" evidence="8">
    <location>
        <begin position="7"/>
        <end position="25"/>
    </location>
</feature>
<evidence type="ECO:0000313" key="9">
    <source>
        <dbReference type="EMBL" id="QBH11887.1"/>
    </source>
</evidence>
<evidence type="ECO:0000256" key="4">
    <source>
        <dbReference type="ARBA" id="ARBA00022475"/>
    </source>
</evidence>
<dbReference type="GO" id="GO:0055085">
    <property type="term" value="P:transmembrane transport"/>
    <property type="evidence" value="ECO:0007669"/>
    <property type="project" value="InterPro"/>
</dbReference>
<evidence type="ECO:0000256" key="8">
    <source>
        <dbReference type="SAM" id="Phobius"/>
    </source>
</evidence>
<evidence type="ECO:0000256" key="7">
    <source>
        <dbReference type="ARBA" id="ARBA00023136"/>
    </source>
</evidence>